<gene>
    <name evidence="1" type="ORF">J2Y00_002063</name>
</gene>
<evidence type="ECO:0000313" key="1">
    <source>
        <dbReference type="EMBL" id="MDR6218500.1"/>
    </source>
</evidence>
<comment type="caution">
    <text evidence="1">The sequence shown here is derived from an EMBL/GenBank/DDBJ whole genome shotgun (WGS) entry which is preliminary data.</text>
</comment>
<dbReference type="Proteomes" id="UP001185331">
    <property type="component" value="Unassembled WGS sequence"/>
</dbReference>
<dbReference type="RefSeq" id="WP_309855042.1">
    <property type="nucleotide sequence ID" value="NZ_JAVDQJ010000005.1"/>
</dbReference>
<name>A0AAE3XE85_9DEIO</name>
<proteinExistence type="predicted"/>
<protein>
    <submittedName>
        <fullName evidence="1">Uncharacterized protein</fullName>
    </submittedName>
</protein>
<accession>A0AAE3XE85</accession>
<dbReference type="AlphaFoldDB" id="A0AAE3XE85"/>
<evidence type="ECO:0000313" key="2">
    <source>
        <dbReference type="Proteomes" id="UP001185331"/>
    </source>
</evidence>
<sequence length="104" mass="11784">MTIQDAYETLKRARQHLHDTTEALITAKDAVLAAEDEIITTEGFKALGVNDREREAALRARLPEPYQALGRAEREHRAARTAFELARLQVDQHRDLLALSQQAH</sequence>
<dbReference type="EMBL" id="JAVDQK010000004">
    <property type="protein sequence ID" value="MDR6218500.1"/>
    <property type="molecule type" value="Genomic_DNA"/>
</dbReference>
<reference evidence="1" key="1">
    <citation type="submission" date="2023-07" db="EMBL/GenBank/DDBJ databases">
        <title>Sorghum-associated microbial communities from plants grown in Nebraska, USA.</title>
        <authorList>
            <person name="Schachtman D."/>
        </authorList>
    </citation>
    <scope>NUCLEOTIDE SEQUENCE</scope>
    <source>
        <strain evidence="1">BE330</strain>
    </source>
</reference>
<organism evidence="1 2">
    <name type="scientific">Deinococcus soli</name>
    <name type="common">ex Cha et al. 2016</name>
    <dbReference type="NCBI Taxonomy" id="1309411"/>
    <lineage>
        <taxon>Bacteria</taxon>
        <taxon>Thermotogati</taxon>
        <taxon>Deinococcota</taxon>
        <taxon>Deinococci</taxon>
        <taxon>Deinococcales</taxon>
        <taxon>Deinococcaceae</taxon>
        <taxon>Deinococcus</taxon>
    </lineage>
</organism>